<dbReference type="Proteomes" id="UP001497680">
    <property type="component" value="Unassembled WGS sequence"/>
</dbReference>
<comment type="caution">
    <text evidence="1">The sequence shown here is derived from an EMBL/GenBank/DDBJ whole genome shotgun (WGS) entry which is preliminary data.</text>
</comment>
<organism evidence="1 2">
    <name type="scientific">Hypoxylon rubiginosum</name>
    <dbReference type="NCBI Taxonomy" id="110542"/>
    <lineage>
        <taxon>Eukaryota</taxon>
        <taxon>Fungi</taxon>
        <taxon>Dikarya</taxon>
        <taxon>Ascomycota</taxon>
        <taxon>Pezizomycotina</taxon>
        <taxon>Sordariomycetes</taxon>
        <taxon>Xylariomycetidae</taxon>
        <taxon>Xylariales</taxon>
        <taxon>Hypoxylaceae</taxon>
        <taxon>Hypoxylon</taxon>
    </lineage>
</organism>
<keyword evidence="2" id="KW-1185">Reference proteome</keyword>
<proteinExistence type="predicted"/>
<evidence type="ECO:0000313" key="2">
    <source>
        <dbReference type="Proteomes" id="UP001497680"/>
    </source>
</evidence>
<keyword evidence="1" id="KW-0503">Monooxygenase</keyword>
<sequence length="574" mass="64676">MASFVNSTSSEKSVITLPSIPELNNQQAISLAFLAIFSIYSLKIVKNSLFSVKAPYVGHRSFFEPAWLIGLRFVRGSEPMINEGYQKAASSTCYIAETSRILTVLQYKDGMFKVRRNDADILVVSNKYVDELRNMPDRQISATKAHVANLLGRYSTTRILLESDLHTRVLQTKLTPNIAVVMPAMKDELDFALNTEVPDCKGEWVTVQINEILLRIVARVSARVFLGPDACRNEEWLAASIHYTENIFLTVMLLRRFPSPIHPFIAPLLPSFWAIRSNLSTARRIVGPMVRERVAAAAAAKQEDGGYQKPNDLLQWMMDAANENDGQPHKLAHRQLLLSLASIHTTTMAATHALYDLCAHPEYFDPLREEILGVLRVDGGWEKTSLNKLQNLDSFMKESQRLNPPSLLAFNRIVQTPITLSDGTVLPKGTHLSMPSAAILHDRALQQTNDNNNADDSSQYQDPSKTFDPLRYARLRAASADNANKFRFAQTDRDNLHFGHGKYACPGRFFAAAEIKMILAHLLVRYEFRYPDGDKHGRPRNLSADENLYPDPSARLLMREREGLEEDIKRLVGI</sequence>
<evidence type="ECO:0000313" key="1">
    <source>
        <dbReference type="EMBL" id="KAI6089415.1"/>
    </source>
</evidence>
<gene>
    <name evidence="1" type="ORF">F4821DRAFT_275881</name>
</gene>
<protein>
    <submittedName>
        <fullName evidence="1">Cytochrome P450 monooxygenase</fullName>
    </submittedName>
</protein>
<keyword evidence="1" id="KW-0560">Oxidoreductase</keyword>
<reference evidence="1 2" key="1">
    <citation type="journal article" date="2022" name="New Phytol.">
        <title>Ecological generalism drives hyperdiversity of secondary metabolite gene clusters in xylarialean endophytes.</title>
        <authorList>
            <person name="Franco M.E.E."/>
            <person name="Wisecaver J.H."/>
            <person name="Arnold A.E."/>
            <person name="Ju Y.M."/>
            <person name="Slot J.C."/>
            <person name="Ahrendt S."/>
            <person name="Moore L.P."/>
            <person name="Eastman K.E."/>
            <person name="Scott K."/>
            <person name="Konkel Z."/>
            <person name="Mondo S.J."/>
            <person name="Kuo A."/>
            <person name="Hayes R.D."/>
            <person name="Haridas S."/>
            <person name="Andreopoulos B."/>
            <person name="Riley R."/>
            <person name="LaButti K."/>
            <person name="Pangilinan J."/>
            <person name="Lipzen A."/>
            <person name="Amirebrahimi M."/>
            <person name="Yan J."/>
            <person name="Adam C."/>
            <person name="Keymanesh K."/>
            <person name="Ng V."/>
            <person name="Louie K."/>
            <person name="Northen T."/>
            <person name="Drula E."/>
            <person name="Henrissat B."/>
            <person name="Hsieh H.M."/>
            <person name="Youens-Clark K."/>
            <person name="Lutzoni F."/>
            <person name="Miadlikowska J."/>
            <person name="Eastwood D.C."/>
            <person name="Hamelin R.C."/>
            <person name="Grigoriev I.V."/>
            <person name="U'Ren J.M."/>
        </authorList>
    </citation>
    <scope>NUCLEOTIDE SEQUENCE [LARGE SCALE GENOMIC DNA]</scope>
    <source>
        <strain evidence="1 2">ER1909</strain>
    </source>
</reference>
<accession>A0ACC0D9L3</accession>
<name>A0ACC0D9L3_9PEZI</name>
<dbReference type="EMBL" id="MU394295">
    <property type="protein sequence ID" value="KAI6089415.1"/>
    <property type="molecule type" value="Genomic_DNA"/>
</dbReference>